<accession>A0A2R8BX25</accession>
<feature type="compositionally biased region" description="Basic and acidic residues" evidence="1">
    <location>
        <begin position="101"/>
        <end position="111"/>
    </location>
</feature>
<gene>
    <name evidence="2" type="ORF">PAA8504_02463</name>
</gene>
<organism evidence="2 3">
    <name type="scientific">Palleronia abyssalis</name>
    <dbReference type="NCBI Taxonomy" id="1501240"/>
    <lineage>
        <taxon>Bacteria</taxon>
        <taxon>Pseudomonadati</taxon>
        <taxon>Pseudomonadota</taxon>
        <taxon>Alphaproteobacteria</taxon>
        <taxon>Rhodobacterales</taxon>
        <taxon>Roseobacteraceae</taxon>
        <taxon>Palleronia</taxon>
    </lineage>
</organism>
<evidence type="ECO:0000313" key="3">
    <source>
        <dbReference type="Proteomes" id="UP000244912"/>
    </source>
</evidence>
<protein>
    <recommendedName>
        <fullName evidence="4">FlgN protein</fullName>
    </recommendedName>
</protein>
<reference evidence="2 3" key="1">
    <citation type="submission" date="2018-03" db="EMBL/GenBank/DDBJ databases">
        <authorList>
            <person name="Keele B.F."/>
        </authorList>
    </citation>
    <scope>NUCLEOTIDE SEQUENCE [LARGE SCALE GENOMIC DNA]</scope>
    <source>
        <strain evidence="2 3">CECT 8504</strain>
    </source>
</reference>
<evidence type="ECO:0008006" key="4">
    <source>
        <dbReference type="Google" id="ProtNLM"/>
    </source>
</evidence>
<keyword evidence="3" id="KW-1185">Reference proteome</keyword>
<sequence>MRNPLRRLEKLLKRERDELLVGNIQGALALLDEKERLVRDLENSQPEGTELQKIQTEAARNLDLIKAAWNGITAARSRIEVAQSTPSLRTYGADGHSSEVSGRKNGLERRA</sequence>
<evidence type="ECO:0000313" key="2">
    <source>
        <dbReference type="EMBL" id="SPJ24626.1"/>
    </source>
</evidence>
<name>A0A2R8BX25_9RHOB</name>
<feature type="region of interest" description="Disordered" evidence="1">
    <location>
        <begin position="83"/>
        <end position="111"/>
    </location>
</feature>
<dbReference type="EMBL" id="ONZF01000005">
    <property type="protein sequence ID" value="SPJ24626.1"/>
    <property type="molecule type" value="Genomic_DNA"/>
</dbReference>
<dbReference type="Proteomes" id="UP000244912">
    <property type="component" value="Unassembled WGS sequence"/>
</dbReference>
<proteinExistence type="predicted"/>
<dbReference type="AlphaFoldDB" id="A0A2R8BX25"/>
<evidence type="ECO:0000256" key="1">
    <source>
        <dbReference type="SAM" id="MobiDB-lite"/>
    </source>
</evidence>
<dbReference type="RefSeq" id="WP_108894452.1">
    <property type="nucleotide sequence ID" value="NZ_ONZF01000005.1"/>
</dbReference>